<evidence type="ECO:0000313" key="1">
    <source>
        <dbReference type="EMBL" id="MBC5765934.1"/>
    </source>
</evidence>
<dbReference type="InterPro" id="IPR012434">
    <property type="entry name" value="DUF1631"/>
</dbReference>
<gene>
    <name evidence="1" type="ORF">H8R02_15805</name>
</gene>
<reference evidence="1" key="1">
    <citation type="submission" date="2020-08" db="EMBL/GenBank/DDBJ databases">
        <title>Ramlibacter sp. GTP1 16S ribosomal RNA gene genome sequencing and assembly.</title>
        <authorList>
            <person name="Kang M."/>
        </authorList>
    </citation>
    <scope>NUCLEOTIDE SEQUENCE</scope>
    <source>
        <strain evidence="1">GTP1</strain>
    </source>
</reference>
<evidence type="ECO:0000313" key="2">
    <source>
        <dbReference type="Proteomes" id="UP000596827"/>
    </source>
</evidence>
<keyword evidence="2" id="KW-1185">Reference proteome</keyword>
<sequence length="696" mass="75401">MPQPTHQALYRACMKEAAAQGRSLMQRMLRRAAFEMPRIAEASRDVVERNLLAEAARLLVHHQGLLFEAFPQALLQEFAHALAGDHRKAGGGVSFDTLEMMADDQVQESVEVVRTQQVVQAAVARQLDELNALMCVVQGHGTVQPHRNPLRPEVYVRALRSVTRQSPVPPSARRRWMLHLGEALGVELAGCYSELCALLRTQGVMPGNVAAAPSAAAGAGADPNTLLNVRELRRLLAGEFDPATPPPGAAAHIPQADFNLTMPAAFEALQEMRQVDQVMQRLRQRQAAQPQADGGVASLREGLRNEARTAGQQLGFEVVTLMVDNIAADARLLPPVQAAVRKLEPALLRLALVDPRFFSDKNHPARRLLQEMTQRSLAWTSVDAPGFREFVEPLLEAVGALLDARAGAEPFEIALNSLNEVWGDSKGSDSGHRERAVRALLRAEQRNLVAERIVQQMRQRTDVAHAPLFVRQFVTGPWAQVIAQARLGDASGEQDPEGYVALVGDLALAATNRTRAARMLPAIAAKVRQGLTTIGFPAAQAEQFLAQLADVPGLQEAEAAQREETGVETWLAPAEAQQSNFLALQSVPQALGAVTQPGFIDTAPGAAETALTEHGLLPGAWVDMFIGGAWGRWQLTWTSPHNTLFMFTHSSGRSQSMARRLVQKMLIAGALKLVSAQGVVDGALDAVADKALRNSL</sequence>
<dbReference type="AlphaFoldDB" id="A0A923S2X5"/>
<protein>
    <submittedName>
        <fullName evidence="1">DUF1631 family protein</fullName>
    </submittedName>
</protein>
<dbReference type="Pfam" id="PF07793">
    <property type="entry name" value="DUF1631"/>
    <property type="match status" value="1"/>
</dbReference>
<proteinExistence type="predicted"/>
<comment type="caution">
    <text evidence="1">The sequence shown here is derived from an EMBL/GenBank/DDBJ whole genome shotgun (WGS) entry which is preliminary data.</text>
</comment>
<dbReference type="EMBL" id="JACORU010000005">
    <property type="protein sequence ID" value="MBC5765934.1"/>
    <property type="molecule type" value="Genomic_DNA"/>
</dbReference>
<name>A0A923S2X5_9BURK</name>
<accession>A0A923S2X5</accession>
<organism evidence="1 2">
    <name type="scientific">Ramlibacter albus</name>
    <dbReference type="NCBI Taxonomy" id="2079448"/>
    <lineage>
        <taxon>Bacteria</taxon>
        <taxon>Pseudomonadati</taxon>
        <taxon>Pseudomonadota</taxon>
        <taxon>Betaproteobacteria</taxon>
        <taxon>Burkholderiales</taxon>
        <taxon>Comamonadaceae</taxon>
        <taxon>Ramlibacter</taxon>
    </lineage>
</organism>
<dbReference type="RefSeq" id="WP_187082399.1">
    <property type="nucleotide sequence ID" value="NZ_JACORU010000005.1"/>
</dbReference>
<dbReference type="Proteomes" id="UP000596827">
    <property type="component" value="Unassembled WGS sequence"/>
</dbReference>